<dbReference type="STRING" id="857566.A0A1E3PF30"/>
<proteinExistence type="predicted"/>
<protein>
    <recommendedName>
        <fullName evidence="3">ELYS-like domain-containing protein</fullName>
    </recommendedName>
</protein>
<dbReference type="AlphaFoldDB" id="A0A1E3PF30"/>
<evidence type="ECO:0000256" key="1">
    <source>
        <dbReference type="ARBA" id="ARBA00004123"/>
    </source>
</evidence>
<feature type="domain" description="ELYS-like" evidence="3">
    <location>
        <begin position="37"/>
        <end position="273"/>
    </location>
</feature>
<gene>
    <name evidence="4" type="ORF">NADFUDRAFT_47929</name>
</gene>
<dbReference type="OrthoDB" id="20729at2759"/>
<accession>A0A1E3PF30</accession>
<keyword evidence="2" id="KW-0539">Nucleus</keyword>
<dbReference type="Proteomes" id="UP000095009">
    <property type="component" value="Unassembled WGS sequence"/>
</dbReference>
<evidence type="ECO:0000313" key="4">
    <source>
        <dbReference type="EMBL" id="ODQ63552.1"/>
    </source>
</evidence>
<dbReference type="InterPro" id="IPR025151">
    <property type="entry name" value="ELYS_dom"/>
</dbReference>
<evidence type="ECO:0000256" key="2">
    <source>
        <dbReference type="ARBA" id="ARBA00023242"/>
    </source>
</evidence>
<comment type="subcellular location">
    <subcellularLocation>
        <location evidence="1">Nucleus</location>
    </subcellularLocation>
</comment>
<dbReference type="Pfam" id="PF13934">
    <property type="entry name" value="ELYS"/>
    <property type="match status" value="1"/>
</dbReference>
<keyword evidence="5" id="KW-1185">Reference proteome</keyword>
<organism evidence="4 5">
    <name type="scientific">Nadsonia fulvescens var. elongata DSM 6958</name>
    <dbReference type="NCBI Taxonomy" id="857566"/>
    <lineage>
        <taxon>Eukaryota</taxon>
        <taxon>Fungi</taxon>
        <taxon>Dikarya</taxon>
        <taxon>Ascomycota</taxon>
        <taxon>Saccharomycotina</taxon>
        <taxon>Dipodascomycetes</taxon>
        <taxon>Dipodascales</taxon>
        <taxon>Dipodascales incertae sedis</taxon>
        <taxon>Nadsonia</taxon>
    </lineage>
</organism>
<evidence type="ECO:0000313" key="5">
    <source>
        <dbReference type="Proteomes" id="UP000095009"/>
    </source>
</evidence>
<evidence type="ECO:0000259" key="3">
    <source>
        <dbReference type="Pfam" id="PF13934"/>
    </source>
</evidence>
<name>A0A1E3PF30_9ASCO</name>
<sequence length="340" mass="38990">MTTFAQSIIQLLPFVYDLSYTSKIEHIRGSVVHDGELFFDRLLVDFTGTSKSEDDVLLYPPQSFDNLISLVQHIEQKSEDLLKQQCLIYYLLLNYNTPTEEPYESVAEQYADESVLSETYRSLIKGYHALDCLESGEMVILYLCYPSIVTQYPSKILRALSLYPISSKSPITKDQLIRDYVELSQVSLDDDASIDIFSQALARTSTPSEVLEFIKEHGFIPATTDEIYEPRGFLGRKIIKTMILTSIKSRKSTDRLINLPLNTEFEIALLNSCFEELLSSKNFSVNDSSMPQSQKELDFIQDIQLIRSLNFGDSEDAKHIIELKHQPRWNSIKNAMLYNE</sequence>
<dbReference type="GO" id="GO:0005634">
    <property type="term" value="C:nucleus"/>
    <property type="evidence" value="ECO:0007669"/>
    <property type="project" value="UniProtKB-SubCell"/>
</dbReference>
<dbReference type="EMBL" id="KV454414">
    <property type="protein sequence ID" value="ODQ63552.1"/>
    <property type="molecule type" value="Genomic_DNA"/>
</dbReference>
<reference evidence="4 5" key="1">
    <citation type="journal article" date="2016" name="Proc. Natl. Acad. Sci. U.S.A.">
        <title>Comparative genomics of biotechnologically important yeasts.</title>
        <authorList>
            <person name="Riley R."/>
            <person name="Haridas S."/>
            <person name="Wolfe K.H."/>
            <person name="Lopes M.R."/>
            <person name="Hittinger C.T."/>
            <person name="Goeker M."/>
            <person name="Salamov A.A."/>
            <person name="Wisecaver J.H."/>
            <person name="Long T.M."/>
            <person name="Calvey C.H."/>
            <person name="Aerts A.L."/>
            <person name="Barry K.W."/>
            <person name="Choi C."/>
            <person name="Clum A."/>
            <person name="Coughlan A.Y."/>
            <person name="Deshpande S."/>
            <person name="Douglass A.P."/>
            <person name="Hanson S.J."/>
            <person name="Klenk H.-P."/>
            <person name="LaButti K.M."/>
            <person name="Lapidus A."/>
            <person name="Lindquist E.A."/>
            <person name="Lipzen A.M."/>
            <person name="Meier-Kolthoff J.P."/>
            <person name="Ohm R.A."/>
            <person name="Otillar R.P."/>
            <person name="Pangilinan J.L."/>
            <person name="Peng Y."/>
            <person name="Rokas A."/>
            <person name="Rosa C.A."/>
            <person name="Scheuner C."/>
            <person name="Sibirny A.A."/>
            <person name="Slot J.C."/>
            <person name="Stielow J.B."/>
            <person name="Sun H."/>
            <person name="Kurtzman C.P."/>
            <person name="Blackwell M."/>
            <person name="Grigoriev I.V."/>
            <person name="Jeffries T.W."/>
        </authorList>
    </citation>
    <scope>NUCLEOTIDE SEQUENCE [LARGE SCALE GENOMIC DNA]</scope>
    <source>
        <strain evidence="4 5">DSM 6958</strain>
    </source>
</reference>